<dbReference type="GO" id="GO:0032259">
    <property type="term" value="P:methylation"/>
    <property type="evidence" value="ECO:0007669"/>
    <property type="project" value="UniProtKB-KW"/>
</dbReference>
<evidence type="ECO:0000256" key="15">
    <source>
        <dbReference type="SAM" id="MobiDB-lite"/>
    </source>
</evidence>
<comment type="cofactor">
    <cofactor evidence="1">
        <name>Fe(2+)</name>
        <dbReference type="ChEBI" id="CHEBI:29033"/>
    </cofactor>
</comment>
<dbReference type="GO" id="GO:0071558">
    <property type="term" value="F:histone H3K27me2/H3K27me3 demethylase activity"/>
    <property type="evidence" value="ECO:0007669"/>
    <property type="project" value="UniProtKB-EC"/>
</dbReference>
<evidence type="ECO:0000313" key="17">
    <source>
        <dbReference type="EMBL" id="JAP82894.1"/>
    </source>
</evidence>
<keyword evidence="17" id="KW-0808">Transferase</keyword>
<dbReference type="PANTHER" id="PTHR14017">
    <property type="entry name" value="LYSINE-SPECIFIC DEMETHYLASE"/>
    <property type="match status" value="1"/>
</dbReference>
<comment type="catalytic activity">
    <reaction evidence="13">
        <text>N(6),N(6),N(6)-trimethyl-L-lysyl(27)-[histone H3] + 2 2-oxoglutarate + 2 O2 = N(6)-methyl-L-lysyl(27)-[histone H3] + 2 formaldehyde + 2 succinate + 2 CO2</text>
        <dbReference type="Rhea" id="RHEA:60224"/>
        <dbReference type="Rhea" id="RHEA-COMP:15535"/>
        <dbReference type="Rhea" id="RHEA-COMP:15544"/>
        <dbReference type="ChEBI" id="CHEBI:15379"/>
        <dbReference type="ChEBI" id="CHEBI:16526"/>
        <dbReference type="ChEBI" id="CHEBI:16810"/>
        <dbReference type="ChEBI" id="CHEBI:16842"/>
        <dbReference type="ChEBI" id="CHEBI:30031"/>
        <dbReference type="ChEBI" id="CHEBI:61929"/>
        <dbReference type="ChEBI" id="CHEBI:61961"/>
        <dbReference type="EC" id="1.14.11.68"/>
    </reaction>
</comment>
<feature type="region of interest" description="Disordered" evidence="15">
    <location>
        <begin position="584"/>
        <end position="650"/>
    </location>
</feature>
<evidence type="ECO:0000259" key="16">
    <source>
        <dbReference type="PROSITE" id="PS51184"/>
    </source>
</evidence>
<protein>
    <recommendedName>
        <fullName evidence="12">[histone H3]-trimethyl-L-lysine(27) demethylase</fullName>
        <ecNumber evidence="12">1.14.11.68</ecNumber>
    </recommendedName>
</protein>
<dbReference type="PANTHER" id="PTHR14017:SF1">
    <property type="entry name" value="LD02225P"/>
    <property type="match status" value="1"/>
</dbReference>
<dbReference type="InterPro" id="IPR046941">
    <property type="entry name" value="KDM6_GATAL_sf"/>
</dbReference>
<feature type="region of interest" description="Disordered" evidence="15">
    <location>
        <begin position="685"/>
        <end position="714"/>
    </location>
</feature>
<evidence type="ECO:0000256" key="11">
    <source>
        <dbReference type="ARBA" id="ARBA00034483"/>
    </source>
</evidence>
<dbReference type="InterPro" id="IPR048560">
    <property type="entry name" value="KDM6A_B-like_GATAL"/>
</dbReference>
<keyword evidence="6" id="KW-0156">Chromatin regulator</keyword>
<feature type="repeat" description="TPR" evidence="14">
    <location>
        <begin position="158"/>
        <end position="191"/>
    </location>
</feature>
<evidence type="ECO:0000256" key="4">
    <source>
        <dbReference type="ARBA" id="ARBA00022723"/>
    </source>
</evidence>
<dbReference type="Gene3D" id="1.20.58.1370">
    <property type="match status" value="1"/>
</dbReference>
<feature type="region of interest" description="Disordered" evidence="15">
    <location>
        <begin position="756"/>
        <end position="783"/>
    </location>
</feature>
<evidence type="ECO:0000256" key="13">
    <source>
        <dbReference type="ARBA" id="ARBA00048695"/>
    </source>
</evidence>
<evidence type="ECO:0000256" key="9">
    <source>
        <dbReference type="ARBA" id="ARBA00023004"/>
    </source>
</evidence>
<feature type="compositionally biased region" description="Polar residues" evidence="15">
    <location>
        <begin position="459"/>
        <end position="476"/>
    </location>
</feature>
<feature type="repeat" description="TPR" evidence="14">
    <location>
        <begin position="346"/>
        <end position="379"/>
    </location>
</feature>
<dbReference type="AlphaFoldDB" id="A0A131YUL2"/>
<dbReference type="Gene3D" id="2.10.110.20">
    <property type="match status" value="1"/>
</dbReference>
<dbReference type="SUPFAM" id="SSF48452">
    <property type="entry name" value="TPR-like"/>
    <property type="match status" value="1"/>
</dbReference>
<dbReference type="Pfam" id="PF13181">
    <property type="entry name" value="TPR_8"/>
    <property type="match status" value="2"/>
</dbReference>
<keyword evidence="5" id="KW-0862">Zinc</keyword>
<keyword evidence="9" id="KW-0408">Iron</keyword>
<dbReference type="EC" id="1.14.11.68" evidence="12"/>
<dbReference type="SMART" id="SM00028">
    <property type="entry name" value="TPR"/>
    <property type="match status" value="7"/>
</dbReference>
<dbReference type="GO" id="GO:0046872">
    <property type="term" value="F:metal ion binding"/>
    <property type="evidence" value="ECO:0007669"/>
    <property type="project" value="UniProtKB-KW"/>
</dbReference>
<evidence type="ECO:0000256" key="10">
    <source>
        <dbReference type="ARBA" id="ARBA00023242"/>
    </source>
</evidence>
<dbReference type="GO" id="GO:0000978">
    <property type="term" value="F:RNA polymerase II cis-regulatory region sequence-specific DNA binding"/>
    <property type="evidence" value="ECO:0007669"/>
    <property type="project" value="TreeGrafter"/>
</dbReference>
<dbReference type="InterPro" id="IPR003347">
    <property type="entry name" value="JmjC_dom"/>
</dbReference>
<evidence type="ECO:0000256" key="6">
    <source>
        <dbReference type="ARBA" id="ARBA00022853"/>
    </source>
</evidence>
<feature type="region of interest" description="Disordered" evidence="15">
    <location>
        <begin position="459"/>
        <end position="516"/>
    </location>
</feature>
<keyword evidence="14" id="KW-0802">TPR repeat</keyword>
<dbReference type="PROSITE" id="PS50005">
    <property type="entry name" value="TPR"/>
    <property type="match status" value="3"/>
</dbReference>
<accession>A0A131YUL2</accession>
<dbReference type="FunFam" id="2.10.110.20:FF:000001">
    <property type="entry name" value="lysine-specific demethylase 6A isoform X2"/>
    <property type="match status" value="1"/>
</dbReference>
<dbReference type="SMART" id="SM00558">
    <property type="entry name" value="JmjC"/>
    <property type="match status" value="1"/>
</dbReference>
<evidence type="ECO:0000256" key="12">
    <source>
        <dbReference type="ARBA" id="ARBA00034525"/>
    </source>
</evidence>
<evidence type="ECO:0000256" key="14">
    <source>
        <dbReference type="PROSITE-ProRule" id="PRU00339"/>
    </source>
</evidence>
<name>A0A131YUL2_RHIAP</name>
<dbReference type="PROSITE" id="PS51184">
    <property type="entry name" value="JMJC"/>
    <property type="match status" value="1"/>
</dbReference>
<keyword evidence="4" id="KW-0479">Metal-binding</keyword>
<dbReference type="Pfam" id="PF02373">
    <property type="entry name" value="JmjC"/>
    <property type="match status" value="1"/>
</dbReference>
<keyword evidence="17" id="KW-0489">Methyltransferase</keyword>
<dbReference type="FunFam" id="1.20.58.1370:FF:000001">
    <property type="entry name" value="lysine-specific demethylase 6A isoform X2"/>
    <property type="match status" value="1"/>
</dbReference>
<dbReference type="SUPFAM" id="SSF51197">
    <property type="entry name" value="Clavaminate synthase-like"/>
    <property type="match status" value="1"/>
</dbReference>
<sequence length="1249" mass="139415">MLPESDKVAPVPLTSQELAVLAEIDSRLFGFWKLNAPENFKKKALVLKGVRHLEQVLIANYQRSKRPQGGDADSTGPVSAGTAPALDSIMDHTGSDGVLSGGHDRKGFLPATPAAPKELDPKTYCKLGHFQLLLEDYAKALSAYQKYYAMKEDHWKDEPFLYGLGLVYFHYSAYQWSIKAFRQVLYIDPGFSRANEIHLRLGLMFKAIADYESALKHFQLAQSDSRPSTFTKPEVRFHIAHVLEVQGKYKQAKEAYEQLLSVKDISRTVRAETLRQLGWMHHTLEVLGEKPQRQAYALHCLQKSIEADPTSGQSLYFLGRCFASIGKVHDAFISYRNSVDKAEANADTWCSIGVLYQQQSQPMDALQAYICAVQLDKAHSPAWTNLGVLYENCSQPQDALKCYLNAMHGSSSSSGNLASRVKFLQTQLSTAPPASVQKPRQLPCIEDAWNIPISQEMASRQNNQQNRSPAGSTPQQRAGYPPDQVDGNSTKKLKVASGSPRAMTPGASTEVGPEHRAAVPAGPPPPFYLSHQQLQVLAYLQQNQETLNPQQRNLLQQLQQQHRLMQQHRQQLILQRQQAQQQAQQQQQQQVAGGNFAAPPRPYGPSYAMAPGPRANGYAPPQQQGSQCAPSAAYRLPQPQGRPQPPVAPLSDQDLQLLLSQSKDTASSLAEDILAHLAGPDLLDTPRLAEAGLPGASSDDSTPSKSAPEESKDTLKCGLAERLLPGQSKPALSIAMSAAEVLEGCAEIARQGGAFPLSLLSDDPTPPRPPDPPSPPPTKEQLLPQTPSVFLENKKQAFSPQLQEFCVAHPIAVIRNMANVLKLDLGLFSTKTLVEANPDHTIEVRTQLMQSPDENWDAERRNMVWRCESHRSHTSIARYAQYQASSFQESLKEEQEKAQGVQRESDSDSNSSLPRTSAGGKRWRRSAHFKTIKFGTNVDLSDERKWRPQLQELTKLPAFARVVSAGNMLSHVGHTILGMNTVQLYMKVPGSRTPGHQENNNFCSVNINIGPGECEWFATPEEYWGVIHGLCERNNINYLHGSWWPLMEDLMAARIPVYRFLQRPGDLVWVNAGTVHWVQAVGWCNNIAWNVGPLNSTQFRLGLERYEWNKLQAYKSIVPMIHLSWNLARNLKVSEPQLFELIKYSLLRSLRHCQIVVEFVKGLGKDIRWHGRAKNEIAHYCANCELEVFNILLVREVDKKHVVHCLSCSRRINPRLDGFVVLEEYSIEDLMDVYDNFSLQPAQTPSSSS</sequence>
<evidence type="ECO:0000256" key="2">
    <source>
        <dbReference type="ARBA" id="ARBA00004123"/>
    </source>
</evidence>
<keyword evidence="3" id="KW-0597">Phosphoprotein</keyword>
<keyword evidence="7" id="KW-0223">Dioxygenase</keyword>
<dbReference type="InterPro" id="IPR051630">
    <property type="entry name" value="Corepressor-Demethylase"/>
</dbReference>
<comment type="similarity">
    <text evidence="11">Belongs to the UTX family.</text>
</comment>
<comment type="subcellular location">
    <subcellularLocation>
        <location evidence="2">Nucleus</location>
    </subcellularLocation>
</comment>
<evidence type="ECO:0000256" key="3">
    <source>
        <dbReference type="ARBA" id="ARBA00022553"/>
    </source>
</evidence>
<organism evidence="17">
    <name type="scientific">Rhipicephalus appendiculatus</name>
    <name type="common">Brown ear tick</name>
    <dbReference type="NCBI Taxonomy" id="34631"/>
    <lineage>
        <taxon>Eukaryota</taxon>
        <taxon>Metazoa</taxon>
        <taxon>Ecdysozoa</taxon>
        <taxon>Arthropoda</taxon>
        <taxon>Chelicerata</taxon>
        <taxon>Arachnida</taxon>
        <taxon>Acari</taxon>
        <taxon>Parasitiformes</taxon>
        <taxon>Ixodida</taxon>
        <taxon>Ixodoidea</taxon>
        <taxon>Ixodidae</taxon>
        <taxon>Rhipicephalinae</taxon>
        <taxon>Rhipicephalus</taxon>
        <taxon>Rhipicephalus</taxon>
    </lineage>
</organism>
<dbReference type="GO" id="GO:0010468">
    <property type="term" value="P:regulation of gene expression"/>
    <property type="evidence" value="ECO:0007669"/>
    <property type="project" value="TreeGrafter"/>
</dbReference>
<dbReference type="Gene3D" id="1.25.40.10">
    <property type="entry name" value="Tetratricopeptide repeat domain"/>
    <property type="match status" value="2"/>
</dbReference>
<feature type="repeat" description="TPR" evidence="14">
    <location>
        <begin position="121"/>
        <end position="154"/>
    </location>
</feature>
<dbReference type="EMBL" id="GEDV01005663">
    <property type="protein sequence ID" value="JAP82894.1"/>
    <property type="molecule type" value="Transcribed_RNA"/>
</dbReference>
<feature type="compositionally biased region" description="Pro residues" evidence="15">
    <location>
        <begin position="764"/>
        <end position="778"/>
    </location>
</feature>
<dbReference type="GO" id="GO:0031490">
    <property type="term" value="F:chromatin DNA binding"/>
    <property type="evidence" value="ECO:0007669"/>
    <property type="project" value="TreeGrafter"/>
</dbReference>
<evidence type="ECO:0000256" key="7">
    <source>
        <dbReference type="ARBA" id="ARBA00022964"/>
    </source>
</evidence>
<feature type="region of interest" description="Disordered" evidence="15">
    <location>
        <begin position="890"/>
        <end position="923"/>
    </location>
</feature>
<dbReference type="GO" id="GO:0008168">
    <property type="term" value="F:methyltransferase activity"/>
    <property type="evidence" value="ECO:0007669"/>
    <property type="project" value="UniProtKB-KW"/>
</dbReference>
<evidence type="ECO:0000256" key="5">
    <source>
        <dbReference type="ARBA" id="ARBA00022833"/>
    </source>
</evidence>
<dbReference type="InterPro" id="IPR011990">
    <property type="entry name" value="TPR-like_helical_dom_sf"/>
</dbReference>
<proteinExistence type="inferred from homology"/>
<dbReference type="GO" id="GO:0044666">
    <property type="term" value="C:MLL3/4 complex"/>
    <property type="evidence" value="ECO:0007669"/>
    <property type="project" value="TreeGrafter"/>
</dbReference>
<dbReference type="InterPro" id="IPR019734">
    <property type="entry name" value="TPR_rpt"/>
</dbReference>
<dbReference type="Gene3D" id="2.60.120.650">
    <property type="entry name" value="Cupin"/>
    <property type="match status" value="1"/>
</dbReference>
<reference evidence="17" key="1">
    <citation type="journal article" date="2016" name="Ticks Tick Borne Dis.">
        <title>De novo assembly and annotation of the salivary gland transcriptome of Rhipicephalus appendiculatus male and female ticks during blood feeding.</title>
        <authorList>
            <person name="de Castro M.H."/>
            <person name="de Klerk D."/>
            <person name="Pienaar R."/>
            <person name="Latif A.A."/>
            <person name="Rees D.J."/>
            <person name="Mans B.J."/>
        </authorList>
    </citation>
    <scope>NUCLEOTIDE SEQUENCE</scope>
    <source>
        <tissue evidence="17">Salivary glands</tissue>
    </source>
</reference>
<evidence type="ECO:0000256" key="1">
    <source>
        <dbReference type="ARBA" id="ARBA00001954"/>
    </source>
</evidence>
<dbReference type="Pfam" id="PF21322">
    <property type="entry name" value="KDM6_C-hel"/>
    <property type="match status" value="1"/>
</dbReference>
<keyword evidence="10" id="KW-0539">Nucleus</keyword>
<keyword evidence="8" id="KW-0560">Oxidoreductase</keyword>
<dbReference type="InterPro" id="IPR048562">
    <property type="entry name" value="KDM6A_B-like_C-hel"/>
</dbReference>
<dbReference type="Pfam" id="PF21326">
    <property type="entry name" value="KDM6_GATAL"/>
    <property type="match status" value="1"/>
</dbReference>
<feature type="domain" description="JmjC" evidence="16">
    <location>
        <begin position="945"/>
        <end position="1108"/>
    </location>
</feature>
<evidence type="ECO:0000256" key="8">
    <source>
        <dbReference type="ARBA" id="ARBA00023002"/>
    </source>
</evidence>